<sequence length="863" mass="96385">MAACMGSKDNRNKNLTYGDNQAYNGEPCRWCCGNECDTQGNKCEPEGWLLTGYPDSDDSDNYDSPQPDYESNGGVSMNGIGDGYCPDDSQAETNYLSNCLAYNSTSDALEMQPCQADNDDQEFLVPLTWIPTSYLDKMRSAYDASQCMDSSFSNNNNVLMGSCQEGSPGQVFEYNPRTLAIEQSDLCLDYNKENHNVYLNNCKLSDPAQQWYYDYSSMVLYNNGGDDWCLNWSPGNDDNENNLYLSQGCGIGQLNTQWFIPSTWLPEITNTTPQGRPYQFQLDGYYSRPIPTGIWNGQWGGATEEQCPIGVIQEVLDICDASMSLLLGDIGNLTWRAHGNCQTCGQQWNREYAYATSVTYDDENQTIDLPIACSNAGGSWFPSPCYTLQNCINDRPANGTQGYSPSFEQFAASIAITDPSNATQCSDARQKLGYSSDYPFDVEVFKVGYCKIDGSGTCTTAQTGSRRLQNEDGANRRLDGTVENPPAWKSPNDIDSHDNLDKMATALTYAQSFQAIVQLTYDTMGFFQGKRGDDDKLFKHLHPFKGSTGDYDSELKLKSTYKEFKFGGQKGKTIVKVDKEGRRVNGENKAYADPLDDEDKNPCIQHADLHKTMMQGGGLEVEIIQEPDPRYVECYERQKARQEREELHVDYPNDEFNDSYYTTYTYKNLKATIPWVTQSLITINENVANGINQGTDYVAGQIEEGTRSVSGLIGTPPTSRRLQDSISYPKDTLHQRLDFIDDFLAAMANDIVDIGEAIGFEAQETNRGKASKKSKKKKKKNMFAQVEDEEHEGRGQDRLLQASLGKKVEAKIDSQNEKIGRLENKMGVLAASQNEKINNLEVKIDALSGLIAQLLDATQQKVE</sequence>
<evidence type="ECO:0000313" key="3">
    <source>
        <dbReference type="EMBL" id="EJK60394.1"/>
    </source>
</evidence>
<dbReference type="InterPro" id="IPR000772">
    <property type="entry name" value="Ricin_B_lectin"/>
</dbReference>
<accession>K0S661</accession>
<proteinExistence type="predicted"/>
<feature type="compositionally biased region" description="Basic residues" evidence="1">
    <location>
        <begin position="769"/>
        <end position="781"/>
    </location>
</feature>
<dbReference type="SUPFAM" id="SSF50370">
    <property type="entry name" value="Ricin B-like lectins"/>
    <property type="match status" value="1"/>
</dbReference>
<feature type="region of interest" description="Disordered" evidence="1">
    <location>
        <begin position="764"/>
        <end position="796"/>
    </location>
</feature>
<dbReference type="PROSITE" id="PS50231">
    <property type="entry name" value="RICIN_B_LECTIN"/>
    <property type="match status" value="1"/>
</dbReference>
<dbReference type="Proteomes" id="UP000266841">
    <property type="component" value="Unassembled WGS sequence"/>
</dbReference>
<reference evidence="3 4" key="1">
    <citation type="journal article" date="2012" name="Genome Biol.">
        <title>Genome and low-iron response of an oceanic diatom adapted to chronic iron limitation.</title>
        <authorList>
            <person name="Lommer M."/>
            <person name="Specht M."/>
            <person name="Roy A.S."/>
            <person name="Kraemer L."/>
            <person name="Andreson R."/>
            <person name="Gutowska M.A."/>
            <person name="Wolf J."/>
            <person name="Bergner S.V."/>
            <person name="Schilhabel M.B."/>
            <person name="Klostermeier U.C."/>
            <person name="Beiko R.G."/>
            <person name="Rosenstiel P."/>
            <person name="Hippler M."/>
            <person name="Laroche J."/>
        </authorList>
    </citation>
    <scope>NUCLEOTIDE SEQUENCE [LARGE SCALE GENOMIC DNA]</scope>
    <source>
        <strain evidence="3 4">CCMP1005</strain>
    </source>
</reference>
<feature type="region of interest" description="Disordered" evidence="1">
    <location>
        <begin position="462"/>
        <end position="494"/>
    </location>
</feature>
<evidence type="ECO:0000256" key="1">
    <source>
        <dbReference type="SAM" id="MobiDB-lite"/>
    </source>
</evidence>
<evidence type="ECO:0000313" key="4">
    <source>
        <dbReference type="Proteomes" id="UP000266841"/>
    </source>
</evidence>
<name>K0S661_THAOC</name>
<comment type="caution">
    <text evidence="3">The sequence shown here is derived from an EMBL/GenBank/DDBJ whole genome shotgun (WGS) entry which is preliminary data.</text>
</comment>
<dbReference type="Gene3D" id="2.80.10.50">
    <property type="match status" value="2"/>
</dbReference>
<gene>
    <name evidence="3" type="ORF">THAOC_19262</name>
</gene>
<protein>
    <recommendedName>
        <fullName evidence="2">Ricin B lectin domain-containing protein</fullName>
    </recommendedName>
</protein>
<keyword evidence="4" id="KW-1185">Reference proteome</keyword>
<feature type="domain" description="Ricin B lectin" evidence="2">
    <location>
        <begin position="141"/>
        <end position="258"/>
    </location>
</feature>
<evidence type="ECO:0000259" key="2">
    <source>
        <dbReference type="Pfam" id="PF00652"/>
    </source>
</evidence>
<feature type="compositionally biased region" description="Basic and acidic residues" evidence="1">
    <location>
        <begin position="468"/>
        <end position="480"/>
    </location>
</feature>
<dbReference type="AlphaFoldDB" id="K0S661"/>
<dbReference type="Pfam" id="PF00652">
    <property type="entry name" value="Ricin_B_lectin"/>
    <property type="match status" value="1"/>
</dbReference>
<dbReference type="EMBL" id="AGNL01021151">
    <property type="protein sequence ID" value="EJK60394.1"/>
    <property type="molecule type" value="Genomic_DNA"/>
</dbReference>
<feature type="region of interest" description="Disordered" evidence="1">
    <location>
        <begin position="54"/>
        <end position="73"/>
    </location>
</feature>
<organism evidence="3 4">
    <name type="scientific">Thalassiosira oceanica</name>
    <name type="common">Marine diatom</name>
    <dbReference type="NCBI Taxonomy" id="159749"/>
    <lineage>
        <taxon>Eukaryota</taxon>
        <taxon>Sar</taxon>
        <taxon>Stramenopiles</taxon>
        <taxon>Ochrophyta</taxon>
        <taxon>Bacillariophyta</taxon>
        <taxon>Coscinodiscophyceae</taxon>
        <taxon>Thalassiosirophycidae</taxon>
        <taxon>Thalassiosirales</taxon>
        <taxon>Thalassiosiraceae</taxon>
        <taxon>Thalassiosira</taxon>
    </lineage>
</organism>
<dbReference type="InterPro" id="IPR035992">
    <property type="entry name" value="Ricin_B-like_lectins"/>
</dbReference>